<dbReference type="Pfam" id="PF00400">
    <property type="entry name" value="WD40"/>
    <property type="match status" value="2"/>
</dbReference>
<proteinExistence type="inferred from homology"/>
<keyword evidence="10" id="KW-1185">Reference proteome</keyword>
<evidence type="ECO:0000259" key="8">
    <source>
        <dbReference type="Pfam" id="PF00888"/>
    </source>
</evidence>
<dbReference type="PROSITE" id="PS50294">
    <property type="entry name" value="WD_REPEATS_REGION"/>
    <property type="match status" value="1"/>
</dbReference>
<dbReference type="InterPro" id="IPR001373">
    <property type="entry name" value="Cullin_N"/>
</dbReference>
<dbReference type="Gene3D" id="1.20.1310.10">
    <property type="entry name" value="Cullin Repeats"/>
    <property type="match status" value="3"/>
</dbReference>
<feature type="non-terminal residue" evidence="9">
    <location>
        <position position="728"/>
    </location>
</feature>
<dbReference type="SUPFAM" id="SSF50978">
    <property type="entry name" value="WD40 repeat-like"/>
    <property type="match status" value="1"/>
</dbReference>
<dbReference type="Pfam" id="PF00888">
    <property type="entry name" value="Cullin"/>
    <property type="match status" value="1"/>
</dbReference>
<evidence type="ECO:0000256" key="6">
    <source>
        <dbReference type="ARBA" id="ARBA00023242"/>
    </source>
</evidence>
<dbReference type="InterPro" id="IPR016159">
    <property type="entry name" value="Cullin_repeat-like_dom_sf"/>
</dbReference>
<feature type="domain" description="Cullin N-terminal" evidence="8">
    <location>
        <begin position="434"/>
        <end position="723"/>
    </location>
</feature>
<dbReference type="InterPro" id="IPR028884">
    <property type="entry name" value="Trm82"/>
</dbReference>
<dbReference type="SUPFAM" id="SSF74788">
    <property type="entry name" value="Cullin repeat-like"/>
    <property type="match status" value="1"/>
</dbReference>
<evidence type="ECO:0000256" key="7">
    <source>
        <dbReference type="PROSITE-ProRule" id="PRU00221"/>
    </source>
</evidence>
<dbReference type="SMART" id="SM00320">
    <property type="entry name" value="WD40"/>
    <property type="match status" value="4"/>
</dbReference>
<dbReference type="HAMAP" id="MF_03056">
    <property type="entry name" value="TRM82"/>
    <property type="match status" value="1"/>
</dbReference>
<name>A0ABS8TD33_DATST</name>
<accession>A0ABS8TD33</accession>
<evidence type="ECO:0000256" key="5">
    <source>
        <dbReference type="ARBA" id="ARBA00022737"/>
    </source>
</evidence>
<organism evidence="9 10">
    <name type="scientific">Datura stramonium</name>
    <name type="common">Jimsonweed</name>
    <name type="synonym">Common thornapple</name>
    <dbReference type="NCBI Taxonomy" id="4076"/>
    <lineage>
        <taxon>Eukaryota</taxon>
        <taxon>Viridiplantae</taxon>
        <taxon>Streptophyta</taxon>
        <taxon>Embryophyta</taxon>
        <taxon>Tracheophyta</taxon>
        <taxon>Spermatophyta</taxon>
        <taxon>Magnoliopsida</taxon>
        <taxon>eudicotyledons</taxon>
        <taxon>Gunneridae</taxon>
        <taxon>Pentapetalae</taxon>
        <taxon>asterids</taxon>
        <taxon>lamiids</taxon>
        <taxon>Solanales</taxon>
        <taxon>Solanaceae</taxon>
        <taxon>Solanoideae</taxon>
        <taxon>Datureae</taxon>
        <taxon>Datura</taxon>
    </lineage>
</organism>
<dbReference type="PANTHER" id="PTHR16288">
    <property type="entry name" value="WD40 REPEAT PROTEIN 4"/>
    <property type="match status" value="1"/>
</dbReference>
<keyword evidence="4" id="KW-0819">tRNA processing</keyword>
<comment type="similarity">
    <text evidence="2">Belongs to the cullin family.</text>
</comment>
<evidence type="ECO:0000256" key="3">
    <source>
        <dbReference type="ARBA" id="ARBA00022574"/>
    </source>
</evidence>
<keyword evidence="3 7" id="KW-0853">WD repeat</keyword>
<evidence type="ECO:0000313" key="9">
    <source>
        <dbReference type="EMBL" id="MCD7468422.1"/>
    </source>
</evidence>
<reference evidence="9 10" key="1">
    <citation type="journal article" date="2021" name="BMC Genomics">
        <title>Datura genome reveals duplications of psychoactive alkaloid biosynthetic genes and high mutation rate following tissue culture.</title>
        <authorList>
            <person name="Rajewski A."/>
            <person name="Carter-House D."/>
            <person name="Stajich J."/>
            <person name="Litt A."/>
        </authorList>
    </citation>
    <scope>NUCLEOTIDE SEQUENCE [LARGE SCALE GENOMIC DNA]</scope>
    <source>
        <strain evidence="9">AR-01</strain>
    </source>
</reference>
<keyword evidence="5" id="KW-0677">Repeat</keyword>
<dbReference type="Proteomes" id="UP000823775">
    <property type="component" value="Unassembled WGS sequence"/>
</dbReference>
<evidence type="ECO:0000256" key="1">
    <source>
        <dbReference type="ARBA" id="ARBA00004123"/>
    </source>
</evidence>
<evidence type="ECO:0000256" key="4">
    <source>
        <dbReference type="ARBA" id="ARBA00022694"/>
    </source>
</evidence>
<comment type="subcellular location">
    <subcellularLocation>
        <location evidence="1">Nucleus</location>
    </subcellularLocation>
</comment>
<dbReference type="InterPro" id="IPR015943">
    <property type="entry name" value="WD40/YVTN_repeat-like_dom_sf"/>
</dbReference>
<comment type="caution">
    <text evidence="9">The sequence shown here is derived from an EMBL/GenBank/DDBJ whole genome shotgun (WGS) entry which is preliminary data.</text>
</comment>
<protein>
    <recommendedName>
        <fullName evidence="8">Cullin N-terminal domain-containing protein</fullName>
    </recommendedName>
</protein>
<dbReference type="PROSITE" id="PS50082">
    <property type="entry name" value="WD_REPEATS_2"/>
    <property type="match status" value="1"/>
</dbReference>
<keyword evidence="6" id="KW-0539">Nucleus</keyword>
<gene>
    <name evidence="9" type="ORF">HAX54_006591</name>
</gene>
<dbReference type="PANTHER" id="PTHR16288:SF0">
    <property type="entry name" value="TRNA (GUANINE-N(7)-)-METHYLTRANSFERASE NON-CATALYTIC SUBUNIT WDR4"/>
    <property type="match status" value="1"/>
</dbReference>
<dbReference type="EMBL" id="JACEIK010001332">
    <property type="protein sequence ID" value="MCD7468422.1"/>
    <property type="molecule type" value="Genomic_DNA"/>
</dbReference>
<evidence type="ECO:0000313" key="10">
    <source>
        <dbReference type="Proteomes" id="UP000823775"/>
    </source>
</evidence>
<dbReference type="InterPro" id="IPR036322">
    <property type="entry name" value="WD40_repeat_dom_sf"/>
</dbReference>
<sequence>MEETNMDDCEHNRESEVAPALIAVHPAQNSVAVAVGSNLRVFNLQEGCSVSLVDDSGAHMHKDSIRAIQYGAEGKLFVSAGDDKLVKIWVTDSWRCISSVSSEKRVTAVAISNDGRFVSFADKFGVIYAVEIEGFPENQSLPNKKAVPILAHYCSIITSLEFSPDGRYIISADRDFKIRVSVFPEKPSDGAHEIQSFCLGHTEQWYLLSGGGDSTVRLWYFTCGSLLDTCHVGETGLLQSKEGIDDSLLAVTDLCATPGGSLIAVTIQSLAGVMLLNCNLSARSLQFARVVPIPGETFIPTSIAAASLSNQLWMVMGASTLCTSDSAPLARVKVLDGFCESIQDSVEQEARVLEDKDLQGGEQLLKTLQGSSFIEKDALSTAAEAVKTAISAPIVLANSKMEETEEKTIALEEGMECVQKGLNKLKIIIEGESESFTSDEYVMLYTTIYNMCTQKAPHDYSQQLYDKYKEAVEDYIITIVLPSLKKKNDELMLKELEKRWTSHKLMVKWLLRFFHYLDKFFIKRAEVPALNEVGLTCFRDLVYHEVKGRATDAVIALIDQEREGEKIDRALLKYVIDLYIEMGKGKMDYYVNDFEEAMLRDTACHYSRKASTWIVEDSFPEYMLKAEESLKKEKDRVSHYLHSSSETKLLEKVQNQVLIAYTNQLLEKEDSGCRALLRDEKVEDLSRMYSLFHKIPEGIELVAEIFKQHVAAEGMVVVQQAADAANNK</sequence>
<dbReference type="Gene3D" id="2.130.10.10">
    <property type="entry name" value="YVTN repeat-like/Quinoprotein amine dehydrogenase"/>
    <property type="match status" value="1"/>
</dbReference>
<dbReference type="InterPro" id="IPR001680">
    <property type="entry name" value="WD40_rpt"/>
</dbReference>
<evidence type="ECO:0000256" key="2">
    <source>
        <dbReference type="ARBA" id="ARBA00006019"/>
    </source>
</evidence>
<feature type="repeat" description="WD" evidence="7">
    <location>
        <begin position="58"/>
        <end position="99"/>
    </location>
</feature>